<feature type="region of interest" description="Disordered" evidence="3">
    <location>
        <begin position="365"/>
        <end position="400"/>
    </location>
</feature>
<feature type="compositionally biased region" description="Polar residues" evidence="3">
    <location>
        <begin position="7"/>
        <end position="16"/>
    </location>
</feature>
<dbReference type="InterPro" id="IPR011993">
    <property type="entry name" value="PH-like_dom_sf"/>
</dbReference>
<evidence type="ECO:0000313" key="5">
    <source>
        <dbReference type="EMBL" id="AFR97404.1"/>
    </source>
</evidence>
<feature type="region of interest" description="Disordered" evidence="3">
    <location>
        <begin position="1"/>
        <end position="337"/>
    </location>
</feature>
<dbReference type="VEuPathDB" id="FungiDB:CNAG_07846"/>
<dbReference type="SMART" id="SM00160">
    <property type="entry name" value="RanBD"/>
    <property type="match status" value="1"/>
</dbReference>
<sequence>MPPKASTADQPTTTPKQDPASLKRVREGSLEPAQAESSAALATKKNRVAPTSSARRAADASEELIEQEGEEDVDADADGAADTAEENVGEVRKRVEKMSYEEAQSKTNDNNNNNDNDNAADESWEKIEKEEMENTKGDGLKRKALDRNDTSFTTVEEDVAAAKRQKDTPSPTGEEPAQPPKKPQASFSAFASSASPFASLKTASPSPALQGAAPAPAHNDATPAIAPPVPRAREEEKKKQPTFGDFAKSSPFTSGKSTPALITPAEDEAGSSTSSSTPAVPARAPAVASAPAPAPAPAAPTKKPQTTFSSFSSSSSPFPSSKPSPSPFASGSAPIKGSAFGTYSNNSAAFGTAARKSAMAGAGAGAAAGAGGEAGTAGMGAGAGEEKMEQGKKGASFGDILKESKGDVEIEKEGKVAMQEQDVTTGEEDEDTVFQARSKLFVNEKGWKERGVGLLKLNVRRSDGSGARLVMRADGVLRLLLNSKLYKGLNPTVEGKTVLMTLPNVGEKEMAIICLRMSNVKVAEELADFIHEHIPLDSANTSKSPQPQV</sequence>
<evidence type="ECO:0000256" key="2">
    <source>
        <dbReference type="ARBA" id="ARBA00023242"/>
    </source>
</evidence>
<feature type="compositionally biased region" description="Low complexity" evidence="3">
    <location>
        <begin position="185"/>
        <end position="199"/>
    </location>
</feature>
<name>J9VXT4_CRYN9</name>
<feature type="compositionally biased region" description="Low complexity" evidence="3">
    <location>
        <begin position="308"/>
        <end position="319"/>
    </location>
</feature>
<gene>
    <name evidence="5" type="ORF">CNAG_07846</name>
</gene>
<dbReference type="Proteomes" id="UP000010091">
    <property type="component" value="Chromosome 10"/>
</dbReference>
<dbReference type="InterPro" id="IPR045255">
    <property type="entry name" value="RanBP1-like"/>
</dbReference>
<dbReference type="GO" id="GO:0005634">
    <property type="term" value="C:nucleus"/>
    <property type="evidence" value="ECO:0007669"/>
    <property type="project" value="UniProtKB-SubCell"/>
</dbReference>
<dbReference type="AlphaFoldDB" id="J9VXT4"/>
<accession>J9VXT4</accession>
<organism evidence="5 6">
    <name type="scientific">Cryptococcus neoformans (strain H99 / ATCC 208821 / CBS 10515 / FGSC 9487)</name>
    <name type="common">Cryptococcus neoformans var. grubii serotype A</name>
    <dbReference type="NCBI Taxonomy" id="235443"/>
    <lineage>
        <taxon>Eukaryota</taxon>
        <taxon>Fungi</taxon>
        <taxon>Dikarya</taxon>
        <taxon>Basidiomycota</taxon>
        <taxon>Agaricomycotina</taxon>
        <taxon>Tremellomycetes</taxon>
        <taxon>Tremellales</taxon>
        <taxon>Cryptococcaceae</taxon>
        <taxon>Cryptococcus</taxon>
        <taxon>Cryptococcus neoformans species complex</taxon>
    </lineage>
</organism>
<feature type="compositionally biased region" description="Acidic residues" evidence="3">
    <location>
        <begin position="60"/>
        <end position="88"/>
    </location>
</feature>
<evidence type="ECO:0000256" key="3">
    <source>
        <dbReference type="SAM" id="MobiDB-lite"/>
    </source>
</evidence>
<reference evidence="5 6" key="1">
    <citation type="journal article" date="2014" name="PLoS Genet.">
        <title>Analysis of the genome and transcriptome of Cryptococcus neoformans var. grubii reveals complex RNA expression and microevolution leading to virulence attenuation.</title>
        <authorList>
            <person name="Janbon G."/>
            <person name="Ormerod K.L."/>
            <person name="Paulet D."/>
            <person name="Byrnes E.J.III."/>
            <person name="Yadav V."/>
            <person name="Chatterjee G."/>
            <person name="Mullapudi N."/>
            <person name="Hon C.C."/>
            <person name="Billmyre R.B."/>
            <person name="Brunel F."/>
            <person name="Bahn Y.S."/>
            <person name="Chen W."/>
            <person name="Chen Y."/>
            <person name="Chow E.W."/>
            <person name="Coppee J.Y."/>
            <person name="Floyd-Averette A."/>
            <person name="Gaillardin C."/>
            <person name="Gerik K.J."/>
            <person name="Goldberg J."/>
            <person name="Gonzalez-Hilarion S."/>
            <person name="Gujja S."/>
            <person name="Hamlin J.L."/>
            <person name="Hsueh Y.P."/>
            <person name="Ianiri G."/>
            <person name="Jones S."/>
            <person name="Kodira C.D."/>
            <person name="Kozubowski L."/>
            <person name="Lam W."/>
            <person name="Marra M."/>
            <person name="Mesner L.D."/>
            <person name="Mieczkowski P.A."/>
            <person name="Moyrand F."/>
            <person name="Nielsen K."/>
            <person name="Proux C."/>
            <person name="Rossignol T."/>
            <person name="Schein J.E."/>
            <person name="Sun S."/>
            <person name="Wollschlaeger C."/>
            <person name="Wood I.A."/>
            <person name="Zeng Q."/>
            <person name="Neuveglise C."/>
            <person name="Newlon C.S."/>
            <person name="Perfect J.R."/>
            <person name="Lodge J.K."/>
            <person name="Idnurm A."/>
            <person name="Stajich J.E."/>
            <person name="Kronstad J.W."/>
            <person name="Sanyal K."/>
            <person name="Heitman J."/>
            <person name="Fraser J.A."/>
            <person name="Cuomo C.A."/>
            <person name="Dietrich F.S."/>
        </authorList>
    </citation>
    <scope>NUCLEOTIDE SEQUENCE [LARGE SCALE GENOMIC DNA]</scope>
    <source>
        <strain evidence="6">H99 / ATCC 208821 / CBS 10515 / FGSC 9487</strain>
    </source>
</reference>
<dbReference type="PANTHER" id="PTHR23138">
    <property type="entry name" value="RAN BINDING PROTEIN"/>
    <property type="match status" value="1"/>
</dbReference>
<dbReference type="Gene3D" id="2.30.29.30">
    <property type="entry name" value="Pleckstrin-homology domain (PH domain)/Phosphotyrosine-binding domain (PTB)"/>
    <property type="match status" value="1"/>
</dbReference>
<feature type="compositionally biased region" description="Low complexity" evidence="3">
    <location>
        <begin position="108"/>
        <end position="117"/>
    </location>
</feature>
<comment type="subcellular location">
    <subcellularLocation>
        <location evidence="1">Nucleus</location>
    </subcellularLocation>
</comment>
<dbReference type="HOGENOM" id="CLU_528938_0_0_1"/>
<dbReference type="PANTHER" id="PTHR23138:SF142">
    <property type="entry name" value="RAN-BINDING PROTEIN 3B-RELATED"/>
    <property type="match status" value="1"/>
</dbReference>
<feature type="compositionally biased region" description="Basic and acidic residues" evidence="3">
    <location>
        <begin position="123"/>
        <end position="149"/>
    </location>
</feature>
<dbReference type="InterPro" id="IPR000156">
    <property type="entry name" value="Ran_bind_dom"/>
</dbReference>
<dbReference type="KEGG" id="cng:CNAG_07846"/>
<dbReference type="EMBL" id="CP003829">
    <property type="protein sequence ID" value="AFR97404.1"/>
    <property type="molecule type" value="Genomic_DNA"/>
</dbReference>
<keyword evidence="2" id="KW-0539">Nucleus</keyword>
<dbReference type="OrthoDB" id="185618at2759"/>
<dbReference type="SUPFAM" id="SSF50729">
    <property type="entry name" value="PH domain-like"/>
    <property type="match status" value="1"/>
</dbReference>
<dbReference type="RefSeq" id="XP_012052315.1">
    <property type="nucleotide sequence ID" value="XM_012196925.1"/>
</dbReference>
<feature type="compositionally biased region" description="Basic and acidic residues" evidence="3">
    <location>
        <begin position="89"/>
        <end position="104"/>
    </location>
</feature>
<feature type="compositionally biased region" description="Gly residues" evidence="3">
    <location>
        <begin position="365"/>
        <end position="383"/>
    </location>
</feature>
<dbReference type="PROSITE" id="PS50196">
    <property type="entry name" value="RANBD1"/>
    <property type="match status" value="1"/>
</dbReference>
<feature type="compositionally biased region" description="Low complexity" evidence="3">
    <location>
        <begin position="271"/>
        <end position="291"/>
    </location>
</feature>
<keyword evidence="6" id="KW-1185">Reference proteome</keyword>
<feature type="domain" description="RanBD1" evidence="4">
    <location>
        <begin position="411"/>
        <end position="490"/>
    </location>
</feature>
<evidence type="ECO:0000259" key="4">
    <source>
        <dbReference type="PROSITE" id="PS50196"/>
    </source>
</evidence>
<dbReference type="GeneID" id="23890659"/>
<evidence type="ECO:0000256" key="1">
    <source>
        <dbReference type="ARBA" id="ARBA00004123"/>
    </source>
</evidence>
<evidence type="ECO:0000313" key="6">
    <source>
        <dbReference type="Proteomes" id="UP000010091"/>
    </source>
</evidence>
<protein>
    <submittedName>
        <fullName evidence="5">Ran-binding protein 3</fullName>
    </submittedName>
</protein>
<proteinExistence type="predicted"/>
<dbReference type="Pfam" id="PF00638">
    <property type="entry name" value="Ran_BP1"/>
    <property type="match status" value="1"/>
</dbReference>